<evidence type="ECO:0000256" key="3">
    <source>
        <dbReference type="ARBA" id="ARBA00022777"/>
    </source>
</evidence>
<reference evidence="6" key="1">
    <citation type="submission" date="2017-05" db="UniProtKB">
        <authorList>
            <consortium name="EnsemblMetazoa"/>
        </authorList>
    </citation>
    <scope>IDENTIFICATION</scope>
</reference>
<dbReference type="eggNOG" id="KOG1187">
    <property type="taxonomic scope" value="Eukaryota"/>
</dbReference>
<dbReference type="InterPro" id="IPR011009">
    <property type="entry name" value="Kinase-like_dom_sf"/>
</dbReference>
<dbReference type="GO" id="GO:0005524">
    <property type="term" value="F:ATP binding"/>
    <property type="evidence" value="ECO:0007669"/>
    <property type="project" value="UniProtKB-KW"/>
</dbReference>
<keyword evidence="4" id="KW-0067">ATP-binding</keyword>
<dbReference type="SMART" id="SM00219">
    <property type="entry name" value="TyrKc"/>
    <property type="match status" value="1"/>
</dbReference>
<sequence>MSSFLRFYDKNILRWETRREILIASSRGLAFLHTSTPPFVHRDIKSSNILLDSSFNAKISDFGFAIDLPKVIDNKTTVTAPVTARTEGYFPPEITSGKFFDKSDVYSHGVQCFRCSLPMMNGSHLKFFVKQVNEIVSRCLQRHSKRCKATEIWDDVSYQ</sequence>
<dbReference type="Gene3D" id="1.10.510.10">
    <property type="entry name" value="Transferase(Phosphotransferase) domain 1"/>
    <property type="match status" value="1"/>
</dbReference>
<dbReference type="InterPro" id="IPR020635">
    <property type="entry name" value="Tyr_kinase_cat_dom"/>
</dbReference>
<evidence type="ECO:0000259" key="5">
    <source>
        <dbReference type="PROSITE" id="PS50011"/>
    </source>
</evidence>
<feature type="domain" description="Protein kinase" evidence="5">
    <location>
        <begin position="1"/>
        <end position="159"/>
    </location>
</feature>
<evidence type="ECO:0000256" key="2">
    <source>
        <dbReference type="ARBA" id="ARBA00022741"/>
    </source>
</evidence>
<accession>A0A1X7VW77</accession>
<dbReference type="InterPro" id="IPR000719">
    <property type="entry name" value="Prot_kinase_dom"/>
</dbReference>
<dbReference type="OMA" id="HIHAENG"/>
<evidence type="ECO:0000313" key="6">
    <source>
        <dbReference type="EnsemblMetazoa" id="Aqu2.1.44373_001"/>
    </source>
</evidence>
<dbReference type="PROSITE" id="PS50011">
    <property type="entry name" value="PROTEIN_KINASE_DOM"/>
    <property type="match status" value="1"/>
</dbReference>
<keyword evidence="3" id="KW-0418">Kinase</keyword>
<dbReference type="STRING" id="400682.A0A1X7VW77"/>
<name>A0A1X7VW77_AMPQE</name>
<proteinExistence type="predicted"/>
<dbReference type="Pfam" id="PF00069">
    <property type="entry name" value="Pkinase"/>
    <property type="match status" value="1"/>
</dbReference>
<keyword evidence="2" id="KW-0547">Nucleotide-binding</keyword>
<dbReference type="GO" id="GO:0004713">
    <property type="term" value="F:protein tyrosine kinase activity"/>
    <property type="evidence" value="ECO:0007669"/>
    <property type="project" value="InterPro"/>
</dbReference>
<dbReference type="AlphaFoldDB" id="A0A1X7VW77"/>
<keyword evidence="1" id="KW-0808">Transferase</keyword>
<dbReference type="PANTHER" id="PTHR47973">
    <property type="entry name" value="CYSTEINE-RICH RECEPTOR-LIKE PROTEIN KINASE 3"/>
    <property type="match status" value="1"/>
</dbReference>
<protein>
    <recommendedName>
        <fullName evidence="5">Protein kinase domain-containing protein</fullName>
    </recommendedName>
</protein>
<evidence type="ECO:0000256" key="1">
    <source>
        <dbReference type="ARBA" id="ARBA00022679"/>
    </source>
</evidence>
<dbReference type="EnsemblMetazoa" id="Aqu2.1.44373_001">
    <property type="protein sequence ID" value="Aqu2.1.44373_001"/>
    <property type="gene ID" value="Aqu2.1.44373"/>
</dbReference>
<dbReference type="SUPFAM" id="SSF56112">
    <property type="entry name" value="Protein kinase-like (PK-like)"/>
    <property type="match status" value="1"/>
</dbReference>
<dbReference type="InterPro" id="IPR052059">
    <property type="entry name" value="CR_Ser/Thr_kinase"/>
</dbReference>
<evidence type="ECO:0000256" key="4">
    <source>
        <dbReference type="ARBA" id="ARBA00022840"/>
    </source>
</evidence>
<dbReference type="InterPro" id="IPR008271">
    <property type="entry name" value="Ser/Thr_kinase_AS"/>
</dbReference>
<organism evidence="6">
    <name type="scientific">Amphimedon queenslandica</name>
    <name type="common">Sponge</name>
    <dbReference type="NCBI Taxonomy" id="400682"/>
    <lineage>
        <taxon>Eukaryota</taxon>
        <taxon>Metazoa</taxon>
        <taxon>Porifera</taxon>
        <taxon>Demospongiae</taxon>
        <taxon>Heteroscleromorpha</taxon>
        <taxon>Haplosclerida</taxon>
        <taxon>Niphatidae</taxon>
        <taxon>Amphimedon</taxon>
    </lineage>
</organism>
<dbReference type="InParanoid" id="A0A1X7VW77"/>
<dbReference type="OrthoDB" id="4062651at2759"/>
<dbReference type="PROSITE" id="PS00108">
    <property type="entry name" value="PROTEIN_KINASE_ST"/>
    <property type="match status" value="1"/>
</dbReference>